<reference evidence="2 3" key="1">
    <citation type="submission" date="2020-08" db="EMBL/GenBank/DDBJ databases">
        <title>Genomic Encyclopedia of Type Strains, Phase IV (KMG-IV): sequencing the most valuable type-strain genomes for metagenomic binning, comparative biology and taxonomic classification.</title>
        <authorList>
            <person name="Goeker M."/>
        </authorList>
    </citation>
    <scope>NUCLEOTIDE SEQUENCE [LARGE SCALE GENOMIC DNA]</scope>
    <source>
        <strain evidence="2 3">DSM 26736</strain>
    </source>
</reference>
<dbReference type="PANTHER" id="PTHR43792:SF1">
    <property type="entry name" value="N-ACETYLTRANSFERASE DOMAIN-CONTAINING PROTEIN"/>
    <property type="match status" value="1"/>
</dbReference>
<feature type="domain" description="N-acetyltransferase" evidence="1">
    <location>
        <begin position="1"/>
        <end position="146"/>
    </location>
</feature>
<gene>
    <name evidence="2" type="ORF">FHT02_000331</name>
</gene>
<dbReference type="Gene3D" id="3.40.630.30">
    <property type="match status" value="1"/>
</dbReference>
<dbReference type="AlphaFoldDB" id="A0A840Y9Z3"/>
<name>A0A840Y9Z3_9SPHN</name>
<dbReference type="InterPro" id="IPR016181">
    <property type="entry name" value="Acyl_CoA_acyltransferase"/>
</dbReference>
<comment type="caution">
    <text evidence="2">The sequence shown here is derived from an EMBL/GenBank/DDBJ whole genome shotgun (WGS) entry which is preliminary data.</text>
</comment>
<evidence type="ECO:0000313" key="2">
    <source>
        <dbReference type="EMBL" id="MBB5709125.1"/>
    </source>
</evidence>
<dbReference type="InterPro" id="IPR051531">
    <property type="entry name" value="N-acetyltransferase"/>
</dbReference>
<evidence type="ECO:0000313" key="3">
    <source>
        <dbReference type="Proteomes" id="UP000527143"/>
    </source>
</evidence>
<dbReference type="GO" id="GO:0016747">
    <property type="term" value="F:acyltransferase activity, transferring groups other than amino-acyl groups"/>
    <property type="evidence" value="ECO:0007669"/>
    <property type="project" value="InterPro"/>
</dbReference>
<sequence>MLSDPLVMRDLVRNPTEDTANASIERHIGYRARHGIGFWTVEEAGQVAGLCGLKPGAPNTPIEGELEIGWLLAQPFWGRGLATEAARVSLGWAWEHTVASRVVAITAASHLKSQDVMLRLGMSRLPDGDFDHPLYGAEDPMRATVTFAVSRPETAH</sequence>
<dbReference type="PANTHER" id="PTHR43792">
    <property type="entry name" value="GNAT FAMILY, PUTATIVE (AFU_ORTHOLOGUE AFUA_3G00765)-RELATED-RELATED"/>
    <property type="match status" value="1"/>
</dbReference>
<dbReference type="PROSITE" id="PS51186">
    <property type="entry name" value="GNAT"/>
    <property type="match status" value="1"/>
</dbReference>
<proteinExistence type="predicted"/>
<keyword evidence="3" id="KW-1185">Reference proteome</keyword>
<dbReference type="Proteomes" id="UP000527143">
    <property type="component" value="Unassembled WGS sequence"/>
</dbReference>
<organism evidence="2 3">
    <name type="scientific">Sphingomonas xinjiangensis</name>
    <dbReference type="NCBI Taxonomy" id="643568"/>
    <lineage>
        <taxon>Bacteria</taxon>
        <taxon>Pseudomonadati</taxon>
        <taxon>Pseudomonadota</taxon>
        <taxon>Alphaproteobacteria</taxon>
        <taxon>Sphingomonadales</taxon>
        <taxon>Sphingomonadaceae</taxon>
        <taxon>Sphingomonas</taxon>
    </lineage>
</organism>
<protein>
    <submittedName>
        <fullName evidence="2">RimJ/RimL family protein N-acetyltransferase</fullName>
    </submittedName>
</protein>
<dbReference type="SUPFAM" id="SSF55729">
    <property type="entry name" value="Acyl-CoA N-acyltransferases (Nat)"/>
    <property type="match status" value="1"/>
</dbReference>
<dbReference type="Pfam" id="PF13302">
    <property type="entry name" value="Acetyltransf_3"/>
    <property type="match status" value="1"/>
</dbReference>
<evidence type="ECO:0000259" key="1">
    <source>
        <dbReference type="PROSITE" id="PS51186"/>
    </source>
</evidence>
<dbReference type="InterPro" id="IPR000182">
    <property type="entry name" value="GNAT_dom"/>
</dbReference>
<dbReference type="EMBL" id="JACIJF010000001">
    <property type="protein sequence ID" value="MBB5709125.1"/>
    <property type="molecule type" value="Genomic_DNA"/>
</dbReference>
<accession>A0A840Y9Z3</accession>
<keyword evidence="2" id="KW-0808">Transferase</keyword>